<feature type="transmembrane region" description="Helical" evidence="8">
    <location>
        <begin position="36"/>
        <end position="59"/>
    </location>
</feature>
<keyword evidence="3" id="KW-1003">Cell membrane</keyword>
<protein>
    <submittedName>
        <fullName evidence="9">Rod shape-determining protein MreD</fullName>
    </submittedName>
</protein>
<evidence type="ECO:0000256" key="6">
    <source>
        <dbReference type="ARBA" id="ARBA00022989"/>
    </source>
</evidence>
<keyword evidence="10" id="KW-1185">Reference proteome</keyword>
<evidence type="ECO:0000256" key="7">
    <source>
        <dbReference type="ARBA" id="ARBA00023136"/>
    </source>
</evidence>
<organism evidence="9 10">
    <name type="scientific">Nitrospina watsonii</name>
    <dbReference type="NCBI Taxonomy" id="1323948"/>
    <lineage>
        <taxon>Bacteria</taxon>
        <taxon>Pseudomonadati</taxon>
        <taxon>Nitrospinota/Tectimicrobiota group</taxon>
        <taxon>Nitrospinota</taxon>
        <taxon>Nitrospinia</taxon>
        <taxon>Nitrospinales</taxon>
        <taxon>Nitrospinaceae</taxon>
        <taxon>Nitrospina</taxon>
    </lineage>
</organism>
<evidence type="ECO:0000256" key="8">
    <source>
        <dbReference type="SAM" id="Phobius"/>
    </source>
</evidence>
<keyword evidence="6 8" id="KW-1133">Transmembrane helix</keyword>
<evidence type="ECO:0000256" key="4">
    <source>
        <dbReference type="ARBA" id="ARBA00022692"/>
    </source>
</evidence>
<dbReference type="Pfam" id="PF04093">
    <property type="entry name" value="MreD"/>
    <property type="match status" value="1"/>
</dbReference>
<name>A0ABN8VZG4_9BACT</name>
<reference evidence="9 10" key="1">
    <citation type="submission" date="2022-09" db="EMBL/GenBank/DDBJ databases">
        <authorList>
            <person name="Kop L."/>
        </authorList>
    </citation>
    <scope>NUCLEOTIDE SEQUENCE [LARGE SCALE GENOMIC DNA]</scope>
    <source>
        <strain evidence="9 10">347</strain>
    </source>
</reference>
<evidence type="ECO:0000256" key="5">
    <source>
        <dbReference type="ARBA" id="ARBA00022960"/>
    </source>
</evidence>
<dbReference type="EMBL" id="OX336137">
    <property type="protein sequence ID" value="CAI2717869.1"/>
    <property type="molecule type" value="Genomic_DNA"/>
</dbReference>
<keyword evidence="4 8" id="KW-0812">Transmembrane</keyword>
<keyword evidence="7 8" id="KW-0472">Membrane</keyword>
<gene>
    <name evidence="9" type="ORF">NSPWAT_1010</name>
</gene>
<dbReference type="InterPro" id="IPR007227">
    <property type="entry name" value="Cell_shape_determining_MreD"/>
</dbReference>
<evidence type="ECO:0000256" key="2">
    <source>
        <dbReference type="ARBA" id="ARBA00007776"/>
    </source>
</evidence>
<proteinExistence type="inferred from homology"/>
<evidence type="ECO:0000256" key="1">
    <source>
        <dbReference type="ARBA" id="ARBA00004651"/>
    </source>
</evidence>
<evidence type="ECO:0000256" key="3">
    <source>
        <dbReference type="ARBA" id="ARBA00022475"/>
    </source>
</evidence>
<dbReference type="RefSeq" id="WP_282010786.1">
    <property type="nucleotide sequence ID" value="NZ_OX336137.1"/>
</dbReference>
<comment type="similarity">
    <text evidence="2">Belongs to the MreD family.</text>
</comment>
<feature type="transmembrane region" description="Helical" evidence="8">
    <location>
        <begin position="97"/>
        <end position="120"/>
    </location>
</feature>
<evidence type="ECO:0000313" key="10">
    <source>
        <dbReference type="Proteomes" id="UP001157733"/>
    </source>
</evidence>
<sequence length="164" mass="18207">MWWRIAITFLVLFTFQTTLLDTFSVYGVRPDLVLILAVYCAIILDENAGVAMAFALGFVQDCLSGDLLGVNTLSKSLIGFVFANLKSKLVLDGVGPISTFLALASLFDGLIYYFVSLILFKAQPSFGVFFPSLMVFTIYNAVVGVIGFYLLNWYRRRNPSRQAA</sequence>
<dbReference type="Proteomes" id="UP001157733">
    <property type="component" value="Chromosome"/>
</dbReference>
<accession>A0ABN8VZG4</accession>
<feature type="transmembrane region" description="Helical" evidence="8">
    <location>
        <begin position="126"/>
        <end position="151"/>
    </location>
</feature>
<dbReference type="NCBIfam" id="TIGR03426">
    <property type="entry name" value="shape_MreD"/>
    <property type="match status" value="1"/>
</dbReference>
<evidence type="ECO:0000313" key="9">
    <source>
        <dbReference type="EMBL" id="CAI2717869.1"/>
    </source>
</evidence>
<comment type="subcellular location">
    <subcellularLocation>
        <location evidence="1">Cell membrane</location>
        <topology evidence="1">Multi-pass membrane protein</topology>
    </subcellularLocation>
</comment>
<keyword evidence="5" id="KW-0133">Cell shape</keyword>